<protein>
    <submittedName>
        <fullName evidence="2">Uncharacterized protein</fullName>
    </submittedName>
</protein>
<sequence length="562" mass="59834">MRFGRGWIPLERDIGLPSDEAGFAGWAPHDPDDEPPRPLPSDTGVVSAWVCPATGGICRKPSAEAAVVEDGAFVSHHAWDAGRKVRFLHHLSEKGDVRAACARVGMSRQSAYVLRRRDAAFARGWQAALVLARGHAEEVLATRALDGVEEAVWFRGELVGKRQRYDTRLLLAHLGRLDRLAGDDESAVQALAGRFDEALAVIAGEDAAAHLGGEEGLPPRPVEERHAEEDRKADPLPLPPDRAEFVRERAEPAFVAANEAWIDAAEKAEAAFEAEHGFGVDDPDRPEGVPDPAYPPAPDYADFYAESGARWDGWQGHAFGRVDGLLGDAGGTVKGSADTPLPQAGGAGGGLEHAACGSEKVSRAATDGENATAASGLPTRAGSHLPPDTPSRLREGDDDGADMPPMEYKSLYAPNSSPASSLRAEGEAIQGGLRGSGLPRGFTARKDEGPAPYFPLDRVNRVNLSTRRAQGTAERNVERAGNAMACSGFWGVKAGAVPPPTPSHNRVGRPFSSEKTARYGQRSGLEDQVSGVSTASSTMPRPRRTRPIWRAAASDRSITRLP</sequence>
<reference evidence="3" key="1">
    <citation type="journal article" date="2019" name="Int. J. Syst. Evol. Microbiol.">
        <title>The Global Catalogue of Microorganisms (GCM) 10K type strain sequencing project: providing services to taxonomists for standard genome sequencing and annotation.</title>
        <authorList>
            <consortium name="The Broad Institute Genomics Platform"/>
            <consortium name="The Broad Institute Genome Sequencing Center for Infectious Disease"/>
            <person name="Wu L."/>
            <person name="Ma J."/>
        </authorList>
    </citation>
    <scope>NUCLEOTIDE SEQUENCE [LARGE SCALE GENOMIC DNA]</scope>
    <source>
        <strain evidence="3">CGMCC 1.6784</strain>
    </source>
</reference>
<feature type="compositionally biased region" description="Basic and acidic residues" evidence="1">
    <location>
        <begin position="221"/>
        <end position="234"/>
    </location>
</feature>
<name>A0ABQ2JNY3_9SPHN</name>
<evidence type="ECO:0000313" key="3">
    <source>
        <dbReference type="Proteomes" id="UP000605099"/>
    </source>
</evidence>
<proteinExistence type="predicted"/>
<feature type="region of interest" description="Disordered" evidence="1">
    <location>
        <begin position="333"/>
        <end position="426"/>
    </location>
</feature>
<gene>
    <name evidence="2" type="ORF">GCM10011349_26380</name>
</gene>
<feature type="region of interest" description="Disordered" evidence="1">
    <location>
        <begin position="497"/>
        <end position="562"/>
    </location>
</feature>
<evidence type="ECO:0000256" key="1">
    <source>
        <dbReference type="SAM" id="MobiDB-lite"/>
    </source>
</evidence>
<dbReference type="Proteomes" id="UP000605099">
    <property type="component" value="Unassembled WGS sequence"/>
</dbReference>
<evidence type="ECO:0000313" key="2">
    <source>
        <dbReference type="EMBL" id="GGN52643.1"/>
    </source>
</evidence>
<comment type="caution">
    <text evidence="2">The sequence shown here is derived from an EMBL/GenBank/DDBJ whole genome shotgun (WGS) entry which is preliminary data.</text>
</comment>
<keyword evidence="3" id="KW-1185">Reference proteome</keyword>
<organism evidence="2 3">
    <name type="scientific">Novosphingobium indicum</name>
    <dbReference type="NCBI Taxonomy" id="462949"/>
    <lineage>
        <taxon>Bacteria</taxon>
        <taxon>Pseudomonadati</taxon>
        <taxon>Pseudomonadota</taxon>
        <taxon>Alphaproteobacteria</taxon>
        <taxon>Sphingomonadales</taxon>
        <taxon>Sphingomonadaceae</taxon>
        <taxon>Novosphingobium</taxon>
    </lineage>
</organism>
<feature type="region of interest" description="Disordered" evidence="1">
    <location>
        <begin position="210"/>
        <end position="239"/>
    </location>
</feature>
<dbReference type="EMBL" id="BMLK01000012">
    <property type="protein sequence ID" value="GGN52643.1"/>
    <property type="molecule type" value="Genomic_DNA"/>
</dbReference>
<feature type="region of interest" description="Disordered" evidence="1">
    <location>
        <begin position="21"/>
        <end position="41"/>
    </location>
</feature>
<accession>A0ABQ2JNY3</accession>